<dbReference type="PRINTS" id="PR00417">
    <property type="entry name" value="PRTPISMRASEI"/>
</dbReference>
<feature type="site" description="Interaction with DNA" evidence="10">
    <location>
        <position position="154"/>
    </location>
</feature>
<dbReference type="Pfam" id="PF01396">
    <property type="entry name" value="Zn_ribbon_Top1"/>
    <property type="match status" value="2"/>
</dbReference>
<dbReference type="Gene3D" id="1.10.460.10">
    <property type="entry name" value="Topoisomerase I, domain 2"/>
    <property type="match status" value="1"/>
</dbReference>
<gene>
    <name evidence="10" type="primary">topA</name>
    <name evidence="14" type="ORF">COV02_01315</name>
</gene>
<dbReference type="GO" id="GO:0006265">
    <property type="term" value="P:DNA topological change"/>
    <property type="evidence" value="ECO:0007669"/>
    <property type="project" value="UniProtKB-UniRule"/>
</dbReference>
<dbReference type="PROSITE" id="PS50880">
    <property type="entry name" value="TOPRIM"/>
    <property type="match status" value="1"/>
</dbReference>
<dbReference type="Pfam" id="PF01131">
    <property type="entry name" value="Topoisom_bac"/>
    <property type="match status" value="1"/>
</dbReference>
<evidence type="ECO:0000256" key="9">
    <source>
        <dbReference type="ARBA" id="ARBA00023235"/>
    </source>
</evidence>
<dbReference type="InterPro" id="IPR013498">
    <property type="entry name" value="Topo_IA_Znf"/>
</dbReference>
<evidence type="ECO:0000313" key="14">
    <source>
        <dbReference type="EMBL" id="PJE73673.1"/>
    </source>
</evidence>
<dbReference type="Proteomes" id="UP000230959">
    <property type="component" value="Unassembled WGS sequence"/>
</dbReference>
<dbReference type="InterPro" id="IPR013825">
    <property type="entry name" value="Topo_IA_cen_sub2"/>
</dbReference>
<dbReference type="HAMAP" id="MF_00952">
    <property type="entry name" value="Topoisom_1_prok"/>
    <property type="match status" value="1"/>
</dbReference>
<evidence type="ECO:0000256" key="4">
    <source>
        <dbReference type="ARBA" id="ARBA00022771"/>
    </source>
</evidence>
<dbReference type="SUPFAM" id="SSF56712">
    <property type="entry name" value="Prokaryotic type I DNA topoisomerase"/>
    <property type="match status" value="1"/>
</dbReference>
<dbReference type="EMBL" id="PFER01000022">
    <property type="protein sequence ID" value="PJE73673.1"/>
    <property type="molecule type" value="Genomic_DNA"/>
</dbReference>
<feature type="site" description="Interaction with DNA" evidence="10">
    <location>
        <position position="493"/>
    </location>
</feature>
<dbReference type="GO" id="GO:0008270">
    <property type="term" value="F:zinc ion binding"/>
    <property type="evidence" value="ECO:0007669"/>
    <property type="project" value="UniProtKB-KW"/>
</dbReference>
<dbReference type="Gene3D" id="1.10.290.10">
    <property type="entry name" value="Topoisomerase I, domain 4"/>
    <property type="match status" value="1"/>
</dbReference>
<dbReference type="PANTHER" id="PTHR42785:SF1">
    <property type="entry name" value="DNA TOPOISOMERASE"/>
    <property type="match status" value="1"/>
</dbReference>
<keyword evidence="7 10" id="KW-0799">Topoisomerase</keyword>
<dbReference type="CDD" id="cd00186">
    <property type="entry name" value="TOP1Ac"/>
    <property type="match status" value="1"/>
</dbReference>
<feature type="site" description="Interaction with DNA" evidence="10">
    <location>
        <position position="157"/>
    </location>
</feature>
<comment type="catalytic activity">
    <reaction evidence="1 10">
        <text>ATP-independent breakage of single-stranded DNA, followed by passage and rejoining.</text>
        <dbReference type="EC" id="5.6.2.1"/>
    </reaction>
</comment>
<dbReference type="SMART" id="SM00436">
    <property type="entry name" value="TOP1Bc"/>
    <property type="match status" value="1"/>
</dbReference>
<dbReference type="InterPro" id="IPR005733">
    <property type="entry name" value="TopoI_bac-type"/>
</dbReference>
<keyword evidence="9 10" id="KW-0413">Isomerase</keyword>
<feature type="site" description="Interaction with DNA" evidence="10">
    <location>
        <position position="169"/>
    </location>
</feature>
<evidence type="ECO:0000259" key="13">
    <source>
        <dbReference type="PROSITE" id="PS52039"/>
    </source>
</evidence>
<feature type="domain" description="Topo IA-type catalytic" evidence="13">
    <location>
        <begin position="143"/>
        <end position="562"/>
    </location>
</feature>
<feature type="compositionally biased region" description="Basic and acidic residues" evidence="11">
    <location>
        <begin position="348"/>
        <end position="369"/>
    </location>
</feature>
<keyword evidence="8 10" id="KW-0238">DNA-binding</keyword>
<dbReference type="PROSITE" id="PS52039">
    <property type="entry name" value="TOPO_IA_2"/>
    <property type="match status" value="1"/>
</dbReference>
<dbReference type="InterPro" id="IPR006171">
    <property type="entry name" value="TOPRIM_dom"/>
</dbReference>
<dbReference type="SMART" id="SM00437">
    <property type="entry name" value="TOP1Ac"/>
    <property type="match status" value="1"/>
</dbReference>
<comment type="function">
    <text evidence="10">Releases the supercoiling and torsional tension of DNA, which is introduced during the DNA replication and transcription, by transiently cleaving and rejoining one strand of the DNA duplex. Introduces a single-strand break via transesterification at a target site in duplex DNA. The scissile phosphodiester is attacked by the catalytic tyrosine of the enzyme, resulting in the formation of a DNA-(5'-phosphotyrosyl)-enzyme intermediate and the expulsion of a 3'-OH DNA strand. The free DNA strand then undergoes passage around the unbroken strand, thus removing DNA supercoils. Finally, in the religation step, the DNA 3'-OH attacks the covalent intermediate to expel the active-site tyrosine and restore the DNA phosphodiester backbone.</text>
</comment>
<sequence>MATKTKTVKKIPSGKKLVIVESPTKARTISKFLGNDFIVESSYGHVRDLPKSRLGIDTENNFQPSYIVPIKARKRVKELKKLAEKSSEIILASDEDREGEAIAWHLTYALGIDPEKQKTKRIVFHEITKTAIDHAIGNPRDIDMNLVDAQQARRILDRLVGYELSPFLWKKVFRGLSAGRVQSVAVRLVVDREREIEAFKPQEYWGIEAELDKNKENFIAKLYKKDDRVLDKLEIKSKQEADNILGDLKNATYKVTQVEKKESRRMPSPPFTTSSLQQEASSKLRYGAKQTMMLAQQLYEQGYISYMRTDSVNLSNDSLIAAKKFISENYGKEFSLEEPRRFKTKAKGAQEAHEAIRPTEPSRKPDDISGKLDAKQYKLYDLIWRRFIACQMQMAVFDSTTVDIAAANYIFRANGSVIKFEGWLKVYPSKFTENILPLLVVKDILELIKILPSQHFTEPPPRYNEASLIKTLEENGIGRPSTYAPTITTIQTRHYVAKNDQKRFMPTETGLTVNDLLTEHFPEVVNIKFTATMEERFDEVAEGKEKWVPMIKSFYGPFHKNLENKMEKVEKQNTDEKTDEVCEKCGKPMIIKMGRFGKFMACSGFPDCKNTKKVDKEPPKSIGMTCPKCGKHEIVIKHTKRKRIFYGCPGYPECDYASWKDPTKPEEEEGE</sequence>
<dbReference type="EC" id="5.6.2.1" evidence="10"/>
<evidence type="ECO:0000256" key="3">
    <source>
        <dbReference type="ARBA" id="ARBA00022723"/>
    </source>
</evidence>
<organism evidence="14 15">
    <name type="scientific">Candidatus Terrybacteria bacterium CG10_big_fil_rev_8_21_14_0_10_41_10</name>
    <dbReference type="NCBI Taxonomy" id="1975026"/>
    <lineage>
        <taxon>Bacteria</taxon>
        <taxon>Candidatus Terryibacteriota</taxon>
    </lineage>
</organism>
<feature type="region of interest" description="Disordered" evidence="11">
    <location>
        <begin position="258"/>
        <end position="279"/>
    </location>
</feature>
<feature type="site" description="Interaction with DNA" evidence="10">
    <location>
        <position position="45"/>
    </location>
</feature>
<dbReference type="InterPro" id="IPR013497">
    <property type="entry name" value="Topo_IA_cen"/>
</dbReference>
<name>A0A2M8LAL9_9BACT</name>
<dbReference type="SUPFAM" id="SSF57783">
    <property type="entry name" value="Zinc beta-ribbon"/>
    <property type="match status" value="1"/>
</dbReference>
<dbReference type="NCBIfam" id="TIGR01051">
    <property type="entry name" value="topA_bact"/>
    <property type="match status" value="1"/>
</dbReference>
<feature type="region of interest" description="Disordered" evidence="11">
    <location>
        <begin position="346"/>
        <end position="369"/>
    </location>
</feature>
<proteinExistence type="inferred from homology"/>
<keyword evidence="4" id="KW-0863">Zinc-finger</keyword>
<dbReference type="InterPro" id="IPR034149">
    <property type="entry name" value="TOPRIM_TopoI"/>
</dbReference>
<comment type="subunit">
    <text evidence="10">Monomer.</text>
</comment>
<dbReference type="InterPro" id="IPR023406">
    <property type="entry name" value="Topo_IA_AS"/>
</dbReference>
<dbReference type="PANTHER" id="PTHR42785">
    <property type="entry name" value="DNA TOPOISOMERASE, TYPE IA, CORE"/>
    <property type="match status" value="1"/>
</dbReference>
<evidence type="ECO:0000256" key="1">
    <source>
        <dbReference type="ARBA" id="ARBA00000213"/>
    </source>
</evidence>
<keyword evidence="5" id="KW-0862">Zinc</keyword>
<keyword evidence="6" id="KW-0460">Magnesium</keyword>
<reference evidence="15" key="1">
    <citation type="submission" date="2017-09" db="EMBL/GenBank/DDBJ databases">
        <title>Depth-based differentiation of microbial function through sediment-hosted aquifers and enrichment of novel symbionts in the deep terrestrial subsurface.</title>
        <authorList>
            <person name="Probst A.J."/>
            <person name="Ladd B."/>
            <person name="Jarett J.K."/>
            <person name="Geller-Mcgrath D.E."/>
            <person name="Sieber C.M.K."/>
            <person name="Emerson J.B."/>
            <person name="Anantharaman K."/>
            <person name="Thomas B.C."/>
            <person name="Malmstrom R."/>
            <person name="Stieglmeier M."/>
            <person name="Klingl A."/>
            <person name="Woyke T."/>
            <person name="Ryan C.M."/>
            <person name="Banfield J.F."/>
        </authorList>
    </citation>
    <scope>NUCLEOTIDE SEQUENCE [LARGE SCALE GENOMIC DNA]</scope>
</reference>
<evidence type="ECO:0000256" key="8">
    <source>
        <dbReference type="ARBA" id="ARBA00023125"/>
    </source>
</evidence>
<dbReference type="InterPro" id="IPR000380">
    <property type="entry name" value="Topo_IA"/>
</dbReference>
<comment type="caution">
    <text evidence="14">The sequence shown here is derived from an EMBL/GenBank/DDBJ whole genome shotgun (WGS) entry which is preliminary data.</text>
</comment>
<feature type="site" description="Interaction with DNA" evidence="10">
    <location>
        <position position="308"/>
    </location>
</feature>
<feature type="site" description="Interaction with DNA" evidence="10">
    <location>
        <position position="153"/>
    </location>
</feature>
<evidence type="ECO:0000256" key="7">
    <source>
        <dbReference type="ARBA" id="ARBA00023029"/>
    </source>
</evidence>
<dbReference type="Pfam" id="PF01751">
    <property type="entry name" value="Toprim"/>
    <property type="match status" value="1"/>
</dbReference>
<dbReference type="InterPro" id="IPR003601">
    <property type="entry name" value="Topo_IA_2"/>
</dbReference>
<dbReference type="Gene3D" id="2.70.20.10">
    <property type="entry name" value="Topoisomerase I, domain 3"/>
    <property type="match status" value="1"/>
</dbReference>
<dbReference type="InterPro" id="IPR013826">
    <property type="entry name" value="Topo_IA_cen_sub3"/>
</dbReference>
<dbReference type="Gene3D" id="3.30.65.10">
    <property type="entry name" value="Bacterial Topoisomerase I, domain 1"/>
    <property type="match status" value="2"/>
</dbReference>
<feature type="region of interest" description="Interaction with DNA" evidence="10">
    <location>
        <begin position="177"/>
        <end position="182"/>
    </location>
</feature>
<feature type="site" description="Interaction with DNA" evidence="10">
    <location>
        <position position="162"/>
    </location>
</feature>
<dbReference type="InterPro" id="IPR028612">
    <property type="entry name" value="Topoisom_1_IA"/>
</dbReference>
<keyword evidence="3" id="KW-0479">Metal-binding</keyword>
<evidence type="ECO:0000256" key="5">
    <source>
        <dbReference type="ARBA" id="ARBA00022833"/>
    </source>
</evidence>
<comment type="similarity">
    <text evidence="2 10">Belongs to the type IA topoisomerase family.</text>
</comment>
<dbReference type="PROSITE" id="PS00396">
    <property type="entry name" value="TOPO_IA_1"/>
    <property type="match status" value="1"/>
</dbReference>
<evidence type="ECO:0000256" key="10">
    <source>
        <dbReference type="HAMAP-Rule" id="MF_00952"/>
    </source>
</evidence>
<dbReference type="InterPro" id="IPR003602">
    <property type="entry name" value="Topo_IA_DNA-bd_dom"/>
</dbReference>
<protein>
    <recommendedName>
        <fullName evidence="10">DNA topoisomerase 1</fullName>
        <ecNumber evidence="10">5.6.2.1</ecNumber>
    </recommendedName>
    <alternativeName>
        <fullName evidence="10">DNA topoisomerase I</fullName>
    </alternativeName>
</protein>
<evidence type="ECO:0000256" key="2">
    <source>
        <dbReference type="ARBA" id="ARBA00009446"/>
    </source>
</evidence>
<dbReference type="GO" id="GO:0005694">
    <property type="term" value="C:chromosome"/>
    <property type="evidence" value="ECO:0007669"/>
    <property type="project" value="InterPro"/>
</dbReference>
<dbReference type="InterPro" id="IPR013824">
    <property type="entry name" value="Topo_IA_cen_sub1"/>
</dbReference>
<feature type="domain" description="Toprim" evidence="12">
    <location>
        <begin position="15"/>
        <end position="127"/>
    </location>
</feature>
<feature type="active site" description="O-(5'-phospho-DNA)-tyrosine intermediate" evidence="10">
    <location>
        <position position="306"/>
    </location>
</feature>
<evidence type="ECO:0000313" key="15">
    <source>
        <dbReference type="Proteomes" id="UP000230959"/>
    </source>
</evidence>
<evidence type="ECO:0000259" key="12">
    <source>
        <dbReference type="PROSITE" id="PS50880"/>
    </source>
</evidence>
<dbReference type="InterPro" id="IPR023405">
    <property type="entry name" value="Topo_IA_core_domain"/>
</dbReference>
<evidence type="ECO:0000256" key="6">
    <source>
        <dbReference type="ARBA" id="ARBA00022842"/>
    </source>
</evidence>
<dbReference type="GO" id="GO:0003917">
    <property type="term" value="F:DNA topoisomerase type I (single strand cut, ATP-independent) activity"/>
    <property type="evidence" value="ECO:0007669"/>
    <property type="project" value="UniProtKB-UniRule"/>
</dbReference>
<dbReference type="AlphaFoldDB" id="A0A2M8LAL9"/>
<dbReference type="SMART" id="SM00493">
    <property type="entry name" value="TOPRIM"/>
    <property type="match status" value="1"/>
</dbReference>
<evidence type="ECO:0000256" key="11">
    <source>
        <dbReference type="SAM" id="MobiDB-lite"/>
    </source>
</evidence>
<dbReference type="GO" id="GO:0003677">
    <property type="term" value="F:DNA binding"/>
    <property type="evidence" value="ECO:0007669"/>
    <property type="project" value="UniProtKB-KW"/>
</dbReference>
<dbReference type="CDD" id="cd03363">
    <property type="entry name" value="TOPRIM_TopoIA_TopoI"/>
    <property type="match status" value="1"/>
</dbReference>
<accession>A0A2M8LAL9</accession>
<dbReference type="Gene3D" id="3.40.50.140">
    <property type="match status" value="1"/>
</dbReference>